<dbReference type="InterPro" id="IPR010235">
    <property type="entry name" value="HepT"/>
</dbReference>
<dbReference type="RefSeq" id="WP_268152172.1">
    <property type="nucleotide sequence ID" value="NZ_JAPPUW010000014.1"/>
</dbReference>
<dbReference type="AlphaFoldDB" id="A0A9X4LMT0"/>
<comment type="caution">
    <text evidence="1">The sequence shown here is derived from an EMBL/GenBank/DDBJ whole genome shotgun (WGS) entry which is preliminary data.</text>
</comment>
<organism evidence="1 2">
    <name type="scientific">Pelomonas aquatica</name>
    <dbReference type="NCBI Taxonomy" id="431058"/>
    <lineage>
        <taxon>Bacteria</taxon>
        <taxon>Pseudomonadati</taxon>
        <taxon>Pseudomonadota</taxon>
        <taxon>Betaproteobacteria</taxon>
        <taxon>Burkholderiales</taxon>
        <taxon>Sphaerotilaceae</taxon>
        <taxon>Roseateles</taxon>
    </lineage>
</organism>
<gene>
    <name evidence="1" type="ORF">EXJ73_11735</name>
</gene>
<proteinExistence type="predicted"/>
<dbReference type="Gene3D" id="1.20.120.330">
    <property type="entry name" value="Nucleotidyltransferases domain 2"/>
    <property type="match status" value="1"/>
</dbReference>
<sequence>MDARFALALQHFEQALATLQEALALPEDPFIRDSVIMRFTYAFEAGWKAGYRWLSARGLDVDEGAFEVIPELFKRRLITDAQAWGELRKMRNRTAHTYDEAVARLVAAFARTQALPLLQALRDELKARADD</sequence>
<dbReference type="EMBL" id="SGUG01000015">
    <property type="protein sequence ID" value="MDG0863138.1"/>
    <property type="molecule type" value="Genomic_DNA"/>
</dbReference>
<name>A0A9X4LMT0_9BURK</name>
<reference evidence="1" key="1">
    <citation type="submission" date="2019-02" db="EMBL/GenBank/DDBJ databases">
        <title>Draft genome of the type strain Pelomonas aquatica CCUG 52575T.</title>
        <authorList>
            <person name="Gomila M."/>
            <person name="Lalucat J."/>
        </authorList>
    </citation>
    <scope>NUCLEOTIDE SEQUENCE</scope>
    <source>
        <strain evidence="1">CCUG 52575</strain>
    </source>
</reference>
<protein>
    <submittedName>
        <fullName evidence="1">DUF86 domain-containing protein</fullName>
    </submittedName>
</protein>
<accession>A0A9X4LMT0</accession>
<dbReference type="SUPFAM" id="SSF81593">
    <property type="entry name" value="Nucleotidyltransferase substrate binding subunit/domain"/>
    <property type="match status" value="1"/>
</dbReference>
<evidence type="ECO:0000313" key="2">
    <source>
        <dbReference type="Proteomes" id="UP001152766"/>
    </source>
</evidence>
<dbReference type="NCBIfam" id="TIGR01987">
    <property type="entry name" value="HI0074"/>
    <property type="match status" value="1"/>
</dbReference>
<dbReference type="Pfam" id="PF08780">
    <property type="entry name" value="NTase_sub_bind"/>
    <property type="match status" value="1"/>
</dbReference>
<evidence type="ECO:0000313" key="1">
    <source>
        <dbReference type="EMBL" id="MDG0863138.1"/>
    </source>
</evidence>
<keyword evidence="2" id="KW-1185">Reference proteome</keyword>
<dbReference type="Proteomes" id="UP001152766">
    <property type="component" value="Unassembled WGS sequence"/>
</dbReference>